<dbReference type="PANTHER" id="PTHR34390">
    <property type="entry name" value="UPF0442 PROTEIN YJJB-RELATED"/>
    <property type="match status" value="1"/>
</dbReference>
<dbReference type="Pfam" id="PF12821">
    <property type="entry name" value="ThrE_2"/>
    <property type="match status" value="1"/>
</dbReference>
<dbReference type="GO" id="GO:0015744">
    <property type="term" value="P:succinate transport"/>
    <property type="evidence" value="ECO:0007669"/>
    <property type="project" value="TreeGrafter"/>
</dbReference>
<evidence type="ECO:0000256" key="3">
    <source>
        <dbReference type="ARBA" id="ARBA00022519"/>
    </source>
</evidence>
<keyword evidence="3" id="KW-0997">Cell inner membrane</keyword>
<keyword evidence="4 8" id="KW-0812">Transmembrane</keyword>
<sequence>MQQTIIQVVTALLGSLGFAFMFNLGKRNVIPAAVNGMCTWIVYILVRNIIDDVFIPSLAASLWAAIYAEIAARIMKAPANQYLIVGLIPLLPGAPLYYTLSAAFDSDWKAASAYGNSTMLFVLGIAVGISAVCGCDDIIRRLKNKKTESLSKHI</sequence>
<organism evidence="10 11">
    <name type="scientific">Coprococcus eutactus</name>
    <dbReference type="NCBI Taxonomy" id="33043"/>
    <lineage>
        <taxon>Bacteria</taxon>
        <taxon>Bacillati</taxon>
        <taxon>Bacillota</taxon>
        <taxon>Clostridia</taxon>
        <taxon>Lachnospirales</taxon>
        <taxon>Lachnospiraceae</taxon>
        <taxon>Coprococcus</taxon>
    </lineage>
</organism>
<keyword evidence="2" id="KW-1003">Cell membrane</keyword>
<comment type="similarity">
    <text evidence="7">Belongs to the ThrE exporter (TC 2.A.79) family.</text>
</comment>
<name>A0AAI9K3H7_9FIRM</name>
<reference evidence="10" key="1">
    <citation type="submission" date="2020-06" db="EMBL/GenBank/DDBJ databases">
        <title>Characterization of fructooligosaccharide metabolism and fructooligosaccharide-degrading enzymes in human commensal butyrate producers.</title>
        <authorList>
            <person name="Tanno H."/>
            <person name="Fujii T."/>
            <person name="Hirano K."/>
            <person name="Maeno S."/>
            <person name="Tonozuka T."/>
            <person name="Sakamoto M."/>
            <person name="Ohkuma M."/>
            <person name="Tochio T."/>
            <person name="Endo A."/>
        </authorList>
    </citation>
    <scope>NUCLEOTIDE SEQUENCE</scope>
    <source>
        <strain evidence="10">JCM 31265</strain>
    </source>
</reference>
<dbReference type="InterPro" id="IPR024528">
    <property type="entry name" value="ThrE_2"/>
</dbReference>
<evidence type="ECO:0000256" key="6">
    <source>
        <dbReference type="ARBA" id="ARBA00023136"/>
    </source>
</evidence>
<evidence type="ECO:0000256" key="5">
    <source>
        <dbReference type="ARBA" id="ARBA00022989"/>
    </source>
</evidence>
<feature type="domain" description="Threonine/Serine exporter ThrE" evidence="9">
    <location>
        <begin position="7"/>
        <end position="131"/>
    </location>
</feature>
<gene>
    <name evidence="10" type="ORF">COEU31_05020</name>
</gene>
<dbReference type="EMBL" id="BLYL01000002">
    <property type="protein sequence ID" value="GFO93456.1"/>
    <property type="molecule type" value="Genomic_DNA"/>
</dbReference>
<dbReference type="InterPro" id="IPR050539">
    <property type="entry name" value="ThrE_Dicarb/AminoAcid_Exp"/>
</dbReference>
<feature type="transmembrane region" description="Helical" evidence="8">
    <location>
        <begin position="82"/>
        <end position="100"/>
    </location>
</feature>
<feature type="transmembrane region" description="Helical" evidence="8">
    <location>
        <begin position="6"/>
        <end position="22"/>
    </location>
</feature>
<accession>A0AAI9K3H7</accession>
<proteinExistence type="inferred from homology"/>
<dbReference type="AlphaFoldDB" id="A0AAI9K3H7"/>
<evidence type="ECO:0000313" key="10">
    <source>
        <dbReference type="EMBL" id="GFO93456.1"/>
    </source>
</evidence>
<dbReference type="PANTHER" id="PTHR34390:SF1">
    <property type="entry name" value="SUCCINATE TRANSPORTER SUBUNIT YJJB-RELATED"/>
    <property type="match status" value="1"/>
</dbReference>
<feature type="transmembrane region" description="Helical" evidence="8">
    <location>
        <begin position="29"/>
        <end position="47"/>
    </location>
</feature>
<protein>
    <submittedName>
        <fullName evidence="10">Membrane protein</fullName>
    </submittedName>
</protein>
<dbReference type="Proteomes" id="UP000660047">
    <property type="component" value="Unassembled WGS sequence"/>
</dbReference>
<evidence type="ECO:0000259" key="9">
    <source>
        <dbReference type="Pfam" id="PF12821"/>
    </source>
</evidence>
<evidence type="ECO:0000256" key="1">
    <source>
        <dbReference type="ARBA" id="ARBA00004651"/>
    </source>
</evidence>
<dbReference type="GO" id="GO:0005886">
    <property type="term" value="C:plasma membrane"/>
    <property type="evidence" value="ECO:0007669"/>
    <property type="project" value="UniProtKB-SubCell"/>
</dbReference>
<keyword evidence="5 8" id="KW-1133">Transmembrane helix</keyword>
<comment type="caution">
    <text evidence="10">The sequence shown here is derived from an EMBL/GenBank/DDBJ whole genome shotgun (WGS) entry which is preliminary data.</text>
</comment>
<feature type="transmembrane region" description="Helical" evidence="8">
    <location>
        <begin position="120"/>
        <end position="139"/>
    </location>
</feature>
<comment type="subcellular location">
    <subcellularLocation>
        <location evidence="1">Cell membrane</location>
        <topology evidence="1">Multi-pass membrane protein</topology>
    </subcellularLocation>
</comment>
<evidence type="ECO:0000256" key="2">
    <source>
        <dbReference type="ARBA" id="ARBA00022475"/>
    </source>
</evidence>
<evidence type="ECO:0000256" key="4">
    <source>
        <dbReference type="ARBA" id="ARBA00022692"/>
    </source>
</evidence>
<evidence type="ECO:0000313" key="11">
    <source>
        <dbReference type="Proteomes" id="UP000660047"/>
    </source>
</evidence>
<evidence type="ECO:0000256" key="7">
    <source>
        <dbReference type="ARBA" id="ARBA00034125"/>
    </source>
</evidence>
<dbReference type="RefSeq" id="WP_055222929.1">
    <property type="nucleotide sequence ID" value="NZ_BLYL01000002.1"/>
</dbReference>
<evidence type="ECO:0000256" key="8">
    <source>
        <dbReference type="SAM" id="Phobius"/>
    </source>
</evidence>
<keyword evidence="6 8" id="KW-0472">Membrane</keyword>